<evidence type="ECO:0000256" key="1">
    <source>
        <dbReference type="SAM" id="MobiDB-lite"/>
    </source>
</evidence>
<keyword evidence="6" id="KW-1185">Reference proteome</keyword>
<evidence type="ECO:0000259" key="4">
    <source>
        <dbReference type="Pfam" id="PF16976"/>
    </source>
</evidence>
<keyword evidence="2" id="KW-1133">Transmembrane helix</keyword>
<name>A0A4Z1CJK9_9GAMM</name>
<comment type="caution">
    <text evidence="5">The sequence shown here is derived from an EMBL/GenBank/DDBJ whole genome shotgun (WGS) entry which is preliminary data.</text>
</comment>
<dbReference type="InterPro" id="IPR031571">
    <property type="entry name" value="RcpC_dom"/>
</dbReference>
<dbReference type="InterPro" id="IPR013974">
    <property type="entry name" value="SAF"/>
</dbReference>
<dbReference type="NCBIfam" id="TIGR03177">
    <property type="entry name" value="pilus_cpaB"/>
    <property type="match status" value="1"/>
</dbReference>
<evidence type="ECO:0000256" key="2">
    <source>
        <dbReference type="SAM" id="Phobius"/>
    </source>
</evidence>
<reference evidence="5 6" key="1">
    <citation type="submission" date="2019-04" db="EMBL/GenBank/DDBJ databases">
        <authorList>
            <person name="Park S."/>
            <person name="Yoon J.-H."/>
        </authorList>
    </citation>
    <scope>NUCLEOTIDE SEQUENCE [LARGE SCALE GENOMIC DNA]</scope>
    <source>
        <strain evidence="5 6">HJM-18</strain>
    </source>
</reference>
<feature type="compositionally biased region" description="Pro residues" evidence="1">
    <location>
        <begin position="253"/>
        <end position="265"/>
    </location>
</feature>
<protein>
    <submittedName>
        <fullName evidence="5">Flp pilus assembly protein CpaB</fullName>
    </submittedName>
</protein>
<evidence type="ECO:0000313" key="6">
    <source>
        <dbReference type="Proteomes" id="UP000298325"/>
    </source>
</evidence>
<dbReference type="Proteomes" id="UP000298325">
    <property type="component" value="Unassembled WGS sequence"/>
</dbReference>
<dbReference type="RefSeq" id="WP_135802247.1">
    <property type="nucleotide sequence ID" value="NZ_SRPF01000001.1"/>
</dbReference>
<dbReference type="Pfam" id="PF08666">
    <property type="entry name" value="SAF"/>
    <property type="match status" value="1"/>
</dbReference>
<dbReference type="AlphaFoldDB" id="A0A4Z1CJK9"/>
<feature type="region of interest" description="Disordered" evidence="1">
    <location>
        <begin position="251"/>
        <end position="273"/>
    </location>
</feature>
<dbReference type="OrthoDB" id="2037472at2"/>
<feature type="domain" description="SAF" evidence="3">
    <location>
        <begin position="57"/>
        <end position="110"/>
    </location>
</feature>
<organism evidence="5 6">
    <name type="scientific">Marinobacter confluentis</name>
    <dbReference type="NCBI Taxonomy" id="1697557"/>
    <lineage>
        <taxon>Bacteria</taxon>
        <taxon>Pseudomonadati</taxon>
        <taxon>Pseudomonadota</taxon>
        <taxon>Gammaproteobacteria</taxon>
        <taxon>Pseudomonadales</taxon>
        <taxon>Marinobacteraceae</taxon>
        <taxon>Marinobacter</taxon>
    </lineage>
</organism>
<sequence length="284" mass="30625">MQVNAKRSIIIIAIASLLVGGVAVWLSAQYIQGRVSGMQEELESKYDLMPVIAAGPTMEQGAKITRQNLIVKELPRKFIPSQALHPRQLEKIQGANLVVDVEAGQPILSNYVSRGIISQGTFSGQITDGMRAVTFPVDVVSSVGGLLNPGDNIDLMATMRMQNQEGIVTLPLLDNLDILAVGEVYQGANDRRYQHITLEVSPKDAARLLQARQQGSLTAVLRSPEDSDSGFDSAMTASALFDGPFSKYFSQPEPTPAPILPPQPTTPRVEPPRNIDLIIGGTGQ</sequence>
<evidence type="ECO:0000313" key="5">
    <source>
        <dbReference type="EMBL" id="TGN41862.1"/>
    </source>
</evidence>
<feature type="transmembrane region" description="Helical" evidence="2">
    <location>
        <begin position="9"/>
        <end position="28"/>
    </location>
</feature>
<keyword evidence="2" id="KW-0812">Transmembrane</keyword>
<keyword evidence="2" id="KW-0472">Membrane</keyword>
<feature type="domain" description="Flp pilus assembly protein RcpC/CpaB" evidence="4">
    <location>
        <begin position="121"/>
        <end position="222"/>
    </location>
</feature>
<gene>
    <name evidence="5" type="primary">cpaB</name>
    <name evidence="5" type="ORF">E5Q11_04910</name>
</gene>
<dbReference type="Pfam" id="PF16976">
    <property type="entry name" value="RcpC"/>
    <property type="match status" value="1"/>
</dbReference>
<accession>A0A4Z1CJK9</accession>
<dbReference type="EMBL" id="SRPF01000001">
    <property type="protein sequence ID" value="TGN41862.1"/>
    <property type="molecule type" value="Genomic_DNA"/>
</dbReference>
<evidence type="ECO:0000259" key="3">
    <source>
        <dbReference type="Pfam" id="PF08666"/>
    </source>
</evidence>
<dbReference type="InterPro" id="IPR017592">
    <property type="entry name" value="Pilus_assmbl_Flp-typ_CpaB"/>
</dbReference>
<proteinExistence type="predicted"/>